<dbReference type="EMBL" id="CZKA01000056">
    <property type="protein sequence ID" value="CUR59412.1"/>
    <property type="molecule type" value="Genomic_DNA"/>
</dbReference>
<proteinExistence type="predicted"/>
<dbReference type="PANTHER" id="PTHR43481:SF4">
    <property type="entry name" value="GLYCEROL-1-PHOSPHATE PHOSPHOHYDROLASE 1-RELATED"/>
    <property type="match status" value="1"/>
</dbReference>
<dbReference type="AlphaFoldDB" id="A0A2P2CEJ4"/>
<dbReference type="InterPro" id="IPR023198">
    <property type="entry name" value="PGP-like_dom2"/>
</dbReference>
<organism evidence="1">
    <name type="scientific">metagenome</name>
    <dbReference type="NCBI Taxonomy" id="256318"/>
    <lineage>
        <taxon>unclassified sequences</taxon>
        <taxon>metagenomes</taxon>
    </lineage>
</organism>
<dbReference type="InterPro" id="IPR036412">
    <property type="entry name" value="HAD-like_sf"/>
</dbReference>
<dbReference type="PANTHER" id="PTHR43481">
    <property type="entry name" value="FRUCTOSE-1-PHOSPHATE PHOSPHATASE"/>
    <property type="match status" value="1"/>
</dbReference>
<dbReference type="Gene3D" id="3.40.50.1000">
    <property type="entry name" value="HAD superfamily/HAD-like"/>
    <property type="match status" value="1"/>
</dbReference>
<reference evidence="1" key="1">
    <citation type="submission" date="2015-08" db="EMBL/GenBank/DDBJ databases">
        <authorList>
            <person name="Babu N.S."/>
            <person name="Beckwith C.J."/>
            <person name="Beseler K.G."/>
            <person name="Brison A."/>
            <person name="Carone J.V."/>
            <person name="Caskin T.P."/>
            <person name="Diamond M."/>
            <person name="Durham M.E."/>
            <person name="Foxe J.M."/>
            <person name="Go M."/>
            <person name="Henderson B.A."/>
            <person name="Jones I.B."/>
            <person name="McGettigan J.A."/>
            <person name="Micheletti S.J."/>
            <person name="Nasrallah M.E."/>
            <person name="Ortiz D."/>
            <person name="Piller C.R."/>
            <person name="Privatt S.R."/>
            <person name="Schneider S.L."/>
            <person name="Sharp S."/>
            <person name="Smith T.C."/>
            <person name="Stanton J.D."/>
            <person name="Ullery H.E."/>
            <person name="Wilson R.J."/>
            <person name="Serrano M.G."/>
            <person name="Buck G."/>
            <person name="Lee V."/>
            <person name="Wang Y."/>
            <person name="Carvalho R."/>
            <person name="Voegtly L."/>
            <person name="Shi R."/>
            <person name="Duckworth R."/>
            <person name="Johnson A."/>
            <person name="Loviza R."/>
            <person name="Walstead R."/>
            <person name="Shah Z."/>
            <person name="Kiflezghi M."/>
            <person name="Wade K."/>
            <person name="Ball S.L."/>
            <person name="Bradley K.W."/>
            <person name="Asai D.J."/>
            <person name="Bowman C.A."/>
            <person name="Russell D.A."/>
            <person name="Pope W.H."/>
            <person name="Jacobs-Sera D."/>
            <person name="Hendrix R.W."/>
            <person name="Hatfull G.F."/>
        </authorList>
    </citation>
    <scope>NUCLEOTIDE SEQUENCE</scope>
</reference>
<dbReference type="GO" id="GO:0050308">
    <property type="term" value="F:sugar-phosphatase activity"/>
    <property type="evidence" value="ECO:0007669"/>
    <property type="project" value="TreeGrafter"/>
</dbReference>
<dbReference type="Gene3D" id="1.10.150.240">
    <property type="entry name" value="Putative phosphatase, domain 2"/>
    <property type="match status" value="1"/>
</dbReference>
<dbReference type="InterPro" id="IPR006439">
    <property type="entry name" value="HAD-SF_hydro_IA"/>
</dbReference>
<accession>A0A2P2CEJ4</accession>
<dbReference type="NCBIfam" id="TIGR01509">
    <property type="entry name" value="HAD-SF-IA-v3"/>
    <property type="match status" value="1"/>
</dbReference>
<dbReference type="Pfam" id="PF00702">
    <property type="entry name" value="Hydrolase"/>
    <property type="match status" value="1"/>
</dbReference>
<name>A0A2P2CEJ4_9ZZZZ</name>
<gene>
    <name evidence="1" type="ORF">NOCA260026</name>
</gene>
<dbReference type="SFLD" id="SFLDG01129">
    <property type="entry name" value="C1.5:_HAD__Beta-PGM__Phosphata"/>
    <property type="match status" value="1"/>
</dbReference>
<dbReference type="SUPFAM" id="SSF56784">
    <property type="entry name" value="HAD-like"/>
    <property type="match status" value="1"/>
</dbReference>
<sequence>MSELWADALLFDSDGVLVDSDAAVLDAWDAWAVHWDLDPAVVGPLVHGTPSRQTISRFIDPLHQAEALTMIDRMELETISQVQALPGAVELLSGLAPGSWAIVTSGTSPLALGRLRAAGVPVPAVVVTADDVPRGKPHPEPYLLAASSLGTPPGRCLVFEDAPAGIASARAARVGHVVGVNRRNDGVDAFVEDLRSVSVSGALVRLAGTPG</sequence>
<dbReference type="SFLD" id="SFLDS00003">
    <property type="entry name" value="Haloacid_Dehalogenase"/>
    <property type="match status" value="1"/>
</dbReference>
<dbReference type="InterPro" id="IPR023214">
    <property type="entry name" value="HAD_sf"/>
</dbReference>
<protein>
    <submittedName>
        <fullName evidence="1">Putative phosphatase</fullName>
    </submittedName>
</protein>
<dbReference type="InterPro" id="IPR051806">
    <property type="entry name" value="HAD-like_SPP"/>
</dbReference>
<evidence type="ECO:0000313" key="1">
    <source>
        <dbReference type="EMBL" id="CUR59412.1"/>
    </source>
</evidence>